<comment type="caution">
    <text evidence="10">The sequence shown here is derived from an EMBL/GenBank/DDBJ whole genome shotgun (WGS) entry which is preliminary data.</text>
</comment>
<feature type="coiled-coil region" evidence="5">
    <location>
        <begin position="51"/>
        <end position="78"/>
    </location>
</feature>
<evidence type="ECO:0000256" key="7">
    <source>
        <dbReference type="SAM" id="Phobius"/>
    </source>
</evidence>
<evidence type="ECO:0000256" key="6">
    <source>
        <dbReference type="SAM" id="MobiDB-lite"/>
    </source>
</evidence>
<keyword evidence="4" id="KW-0572">Peptidoglycan-anchor</keyword>
<evidence type="ECO:0000256" key="5">
    <source>
        <dbReference type="SAM" id="Coils"/>
    </source>
</evidence>
<keyword evidence="7" id="KW-0472">Membrane</keyword>
<evidence type="ECO:0000256" key="3">
    <source>
        <dbReference type="ARBA" id="ARBA00022729"/>
    </source>
</evidence>
<keyword evidence="3 8" id="KW-0732">Signal</keyword>
<dbReference type="Proteomes" id="UP001223144">
    <property type="component" value="Unassembled WGS sequence"/>
</dbReference>
<evidence type="ECO:0000313" key="10">
    <source>
        <dbReference type="EMBL" id="MDH2388353.1"/>
    </source>
</evidence>
<proteinExistence type="predicted"/>
<keyword evidence="2" id="KW-0964">Secreted</keyword>
<feature type="region of interest" description="Disordered" evidence="6">
    <location>
        <begin position="206"/>
        <end position="290"/>
    </location>
</feature>
<keyword evidence="7" id="KW-1133">Transmembrane helix</keyword>
<feature type="transmembrane region" description="Helical" evidence="7">
    <location>
        <begin position="294"/>
        <end position="316"/>
    </location>
</feature>
<keyword evidence="5" id="KW-0175">Coiled coil</keyword>
<keyword evidence="11" id="KW-1185">Reference proteome</keyword>
<evidence type="ECO:0000256" key="4">
    <source>
        <dbReference type="ARBA" id="ARBA00023088"/>
    </source>
</evidence>
<feature type="domain" description="Gram-positive cocci surface proteins LPxTG" evidence="9">
    <location>
        <begin position="286"/>
        <end position="325"/>
    </location>
</feature>
<reference evidence="10 11" key="1">
    <citation type="submission" date="2023-04" db="EMBL/GenBank/DDBJ databases">
        <title>Streptomyces chengmaiensis sp. nov. isolated from the stem of mangrove plant in Hainan.</title>
        <authorList>
            <person name="Huang X."/>
            <person name="Zhou S."/>
            <person name="Chu X."/>
            <person name="Xie Y."/>
            <person name="Lin Y."/>
        </authorList>
    </citation>
    <scope>NUCLEOTIDE SEQUENCE [LARGE SCALE GENOMIC DNA]</scope>
    <source>
        <strain evidence="10 11">HNM0663</strain>
    </source>
</reference>
<feature type="compositionally biased region" description="Polar residues" evidence="6">
    <location>
        <begin position="274"/>
        <end position="290"/>
    </location>
</feature>
<dbReference type="EMBL" id="JARWBG010000004">
    <property type="protein sequence ID" value="MDH2388353.1"/>
    <property type="molecule type" value="Genomic_DNA"/>
</dbReference>
<sequence>MNLRRTVSTAVAVAVTAPLALLSAAPALADDKPSTAAVQSETGEKKAKPSIAELEKAAKEAQEAYDKAAAAEAELRKTLDHIMSTKTPQDMAAKAAREEAKAAQEAKVAAYKALADAQSALAALDESATAEEKAAAEKKVTDAEAAATAAKEKAAAAHAEAKDAGKASDDARVAVARKYSALQNATEEALADRNAAEKALADARKALEEEAKGQNQGDGAKAEDGKAENEADDGKREGGKSEGAGSGVEDAEPAELAVPGKADEAVKEQGGTSGTPVEDTTSSGNLAETGSSSALPQIALVGGAAVALGAGAVFVVRRRKAAADA</sequence>
<evidence type="ECO:0000256" key="8">
    <source>
        <dbReference type="SAM" id="SignalP"/>
    </source>
</evidence>
<dbReference type="RefSeq" id="WP_279926645.1">
    <property type="nucleotide sequence ID" value="NZ_JARWBG010000004.1"/>
</dbReference>
<protein>
    <submittedName>
        <fullName evidence="10">LAETG motif-containing sortase-dependent surface protein</fullName>
    </submittedName>
</protein>
<evidence type="ECO:0000256" key="2">
    <source>
        <dbReference type="ARBA" id="ARBA00022525"/>
    </source>
</evidence>
<organism evidence="10 11">
    <name type="scientific">Streptomyces chengmaiensis</name>
    <dbReference type="NCBI Taxonomy" id="3040919"/>
    <lineage>
        <taxon>Bacteria</taxon>
        <taxon>Bacillati</taxon>
        <taxon>Actinomycetota</taxon>
        <taxon>Actinomycetes</taxon>
        <taxon>Kitasatosporales</taxon>
        <taxon>Streptomycetaceae</taxon>
        <taxon>Streptomyces</taxon>
    </lineage>
</organism>
<name>A0ABT6HJA6_9ACTN</name>
<evidence type="ECO:0000313" key="11">
    <source>
        <dbReference type="Proteomes" id="UP001223144"/>
    </source>
</evidence>
<feature type="compositionally biased region" description="Basic and acidic residues" evidence="6">
    <location>
        <begin position="220"/>
        <end position="240"/>
    </location>
</feature>
<keyword evidence="7" id="KW-0812">Transmembrane</keyword>
<dbReference type="NCBIfam" id="TIGR01167">
    <property type="entry name" value="LPXTG_anchor"/>
    <property type="match status" value="1"/>
</dbReference>
<feature type="signal peptide" evidence="8">
    <location>
        <begin position="1"/>
        <end position="29"/>
    </location>
</feature>
<feature type="region of interest" description="Disordered" evidence="6">
    <location>
        <begin position="30"/>
        <end position="50"/>
    </location>
</feature>
<evidence type="ECO:0000256" key="1">
    <source>
        <dbReference type="ARBA" id="ARBA00022512"/>
    </source>
</evidence>
<evidence type="ECO:0000259" key="9">
    <source>
        <dbReference type="PROSITE" id="PS50847"/>
    </source>
</evidence>
<feature type="chain" id="PRO_5046312456" evidence="8">
    <location>
        <begin position="30"/>
        <end position="325"/>
    </location>
</feature>
<keyword evidence="1" id="KW-0134">Cell wall</keyword>
<dbReference type="NCBIfam" id="NF041528">
    <property type="entry name" value="strep_LAETG"/>
    <property type="match status" value="1"/>
</dbReference>
<accession>A0ABT6HJA6</accession>
<dbReference type="InterPro" id="IPR019931">
    <property type="entry name" value="LPXTG_anchor"/>
</dbReference>
<gene>
    <name evidence="10" type="ORF">QCN29_06045</name>
</gene>
<dbReference type="PROSITE" id="PS50847">
    <property type="entry name" value="GRAM_POS_ANCHORING"/>
    <property type="match status" value="1"/>
</dbReference>